<name>A0A061HGC7_BLUGR</name>
<dbReference type="EMBL" id="KE375117">
    <property type="protein sequence ID" value="EPQ63472.1"/>
    <property type="molecule type" value="Genomic_DNA"/>
</dbReference>
<sequence length="396" mass="43387">MSILRLAVSQAHTRSNTPASLFALESIAQSAAARQVDLILFPEAFIGGYPRNTTFGSTVGAQDSHGREQYLKYFQNAVDLGDIPNGGGIAWVERSLEAPKQGGERGDGTREALERIARDTDVFLIVGLVEKCAGILYSAIVYVCPNQGIIGKRRKVIPTGCEQLIWTPGQPESLRAVTTTIHGIKLTLASAISWENYMPLLRQSLYSQSVNLYLAPTSDDRETWLPLLRTIAQEGHCVVISANQCATKAHLPGWITGCQPKAPEKIFEDFIGARSHSNGNTDWSATPPLRLRRQRSEMTEDSVESVCRDGLKSPMKLRREREAEEEYVSRGGSCIVAPSGEVVIGPLWDEIDGILVANVDLDDCIRARLDLDIGGKFSRNKAFQLTVDGLDLTPPP</sequence>
<dbReference type="PANTHER" id="PTHR46044">
    <property type="entry name" value="NITRILASE"/>
    <property type="match status" value="1"/>
</dbReference>
<dbReference type="Gene3D" id="3.60.110.10">
    <property type="entry name" value="Carbon-nitrogen hydrolase"/>
    <property type="match status" value="1"/>
</dbReference>
<gene>
    <name evidence="3" type="ORF">BGT96224_2309</name>
    <name evidence="4" type="ORF">BGT96224V2_LOCUS4951</name>
</gene>
<dbReference type="GO" id="GO:0003824">
    <property type="term" value="F:catalytic activity"/>
    <property type="evidence" value="ECO:0007669"/>
    <property type="project" value="InterPro"/>
</dbReference>
<reference evidence="4" key="3">
    <citation type="submission" date="2018-07" db="EMBL/GenBank/DDBJ databases">
        <authorList>
            <person name="Quirk P.G."/>
            <person name="Krulwich T.A."/>
        </authorList>
    </citation>
    <scope>NUCLEOTIDE SEQUENCE</scope>
    <source>
        <strain evidence="4">96224</strain>
    </source>
</reference>
<organism evidence="4">
    <name type="scientific">Blumeria graminis f. sp. tritici 96224</name>
    <dbReference type="NCBI Taxonomy" id="1268274"/>
    <lineage>
        <taxon>Eukaryota</taxon>
        <taxon>Fungi</taxon>
        <taxon>Dikarya</taxon>
        <taxon>Ascomycota</taxon>
        <taxon>Pezizomycotina</taxon>
        <taxon>Leotiomycetes</taxon>
        <taxon>Erysiphales</taxon>
        <taxon>Erysiphaceae</taxon>
        <taxon>Blumeria</taxon>
    </lineage>
</organism>
<reference evidence="3" key="2">
    <citation type="submission" date="2013-01" db="EMBL/GenBank/DDBJ databases">
        <title>The wheat powdery mildew genome reveals unique evolution of an obligate biotroph.</title>
        <authorList>
            <person name="Oberhaensli S."/>
            <person name="Wicker T."/>
            <person name="Keller B."/>
        </authorList>
    </citation>
    <scope>NUCLEOTIDE SEQUENCE</scope>
    <source>
        <strain evidence="3">96224</strain>
    </source>
</reference>
<dbReference type="PROSITE" id="PS50263">
    <property type="entry name" value="CN_HYDROLASE"/>
    <property type="match status" value="1"/>
</dbReference>
<dbReference type="InterPro" id="IPR036526">
    <property type="entry name" value="C-N_Hydrolase_sf"/>
</dbReference>
<proteinExistence type="inferred from homology"/>
<evidence type="ECO:0000313" key="5">
    <source>
        <dbReference type="Proteomes" id="UP000053110"/>
    </source>
</evidence>
<evidence type="ECO:0000259" key="2">
    <source>
        <dbReference type="PROSITE" id="PS50263"/>
    </source>
</evidence>
<evidence type="ECO:0000313" key="3">
    <source>
        <dbReference type="EMBL" id="EPQ63472.1"/>
    </source>
</evidence>
<accession>A0A061HGC7</accession>
<evidence type="ECO:0000256" key="1">
    <source>
        <dbReference type="ARBA" id="ARBA00008129"/>
    </source>
</evidence>
<dbReference type="HOGENOM" id="CLU_030130_6_1_1"/>
<feature type="domain" description="CN hydrolase" evidence="2">
    <location>
        <begin position="4"/>
        <end position="361"/>
    </location>
</feature>
<protein>
    <submittedName>
        <fullName evidence="4">Bgt-2309</fullName>
    </submittedName>
    <submittedName>
        <fullName evidence="3">Nitrilase</fullName>
    </submittedName>
</protein>
<dbReference type="InterPro" id="IPR003010">
    <property type="entry name" value="C-N_Hydrolase"/>
</dbReference>
<dbReference type="EMBL" id="UIGY01000145">
    <property type="protein sequence ID" value="SUZ11811.1"/>
    <property type="molecule type" value="Genomic_DNA"/>
</dbReference>
<dbReference type="Pfam" id="PF00795">
    <property type="entry name" value="CN_hydrolase"/>
    <property type="match status" value="1"/>
</dbReference>
<comment type="similarity">
    <text evidence="1">Belongs to the carbon-nitrogen hydrolase superfamily. Nitrilase family.</text>
</comment>
<evidence type="ECO:0000313" key="4">
    <source>
        <dbReference type="EMBL" id="SUZ11811.1"/>
    </source>
</evidence>
<dbReference type="InterPro" id="IPR044149">
    <property type="entry name" value="Nitrilases_CHs"/>
</dbReference>
<reference evidence="5" key="1">
    <citation type="journal article" date="2013" name="Nat. Genet.">
        <title>The wheat powdery mildew genome shows the unique evolution of an obligate biotroph.</title>
        <authorList>
            <person name="Wicker T."/>
            <person name="Oberhaensli S."/>
            <person name="Parlange F."/>
            <person name="Buchmann J.P."/>
            <person name="Shatalina M."/>
            <person name="Roffler S."/>
            <person name="Ben-David R."/>
            <person name="Dolezel J."/>
            <person name="Simkova H."/>
            <person name="Schulze-Lefert P."/>
            <person name="Spanu P.D."/>
            <person name="Bruggmann R."/>
            <person name="Amselem J."/>
            <person name="Quesneville H."/>
            <person name="Ver Loren van Themaat E."/>
            <person name="Paape T."/>
            <person name="Shimizu K.K."/>
            <person name="Keller B."/>
        </authorList>
    </citation>
    <scope>NUCLEOTIDE SEQUENCE [LARGE SCALE GENOMIC DNA]</scope>
    <source>
        <strain evidence="5">96224</strain>
    </source>
</reference>
<dbReference type="OrthoDB" id="10250282at2759"/>
<dbReference type="SUPFAM" id="SSF56317">
    <property type="entry name" value="Carbon-nitrogen hydrolase"/>
    <property type="match status" value="1"/>
</dbReference>
<dbReference type="AlphaFoldDB" id="A0A061HGC7"/>
<dbReference type="PANTHER" id="PTHR46044:SF1">
    <property type="entry name" value="CN HYDROLASE DOMAIN-CONTAINING PROTEIN"/>
    <property type="match status" value="1"/>
</dbReference>
<dbReference type="Proteomes" id="UP000053110">
    <property type="component" value="Unassembled WGS sequence"/>
</dbReference>